<dbReference type="RefSeq" id="XP_022945785.1">
    <property type="nucleotide sequence ID" value="XM_023090017.1"/>
</dbReference>
<accession>A0A6J1G1Y5</accession>
<dbReference type="RefSeq" id="XP_022945783.1">
    <property type="nucleotide sequence ID" value="XM_023090015.1"/>
</dbReference>
<reference evidence="3 4" key="1">
    <citation type="submission" date="2025-04" db="UniProtKB">
        <authorList>
            <consortium name="RefSeq"/>
        </authorList>
    </citation>
    <scope>IDENTIFICATION</scope>
    <source>
        <tissue evidence="3 4">Young leaves</tissue>
    </source>
</reference>
<protein>
    <submittedName>
        <fullName evidence="3 4">Protein PLANT CADMIUM RESISTANCE 11</fullName>
    </submittedName>
</protein>
<dbReference type="GeneID" id="111449929"/>
<dbReference type="InterPro" id="IPR006461">
    <property type="entry name" value="PLAC_motif_containing"/>
</dbReference>
<feature type="compositionally biased region" description="Pro residues" evidence="1">
    <location>
        <begin position="15"/>
        <end position="29"/>
    </location>
</feature>
<keyword evidence="2" id="KW-1185">Reference proteome</keyword>
<sequence length="198" mass="21644">MDDQQKLANFSSLPSAPPLPPPPPPPPPSFSANFSHPHMAAPVDYPRNPCEPQPHSTVAWSSGLCDCCNDVSICCLTCWCPCITFGHIAEIVDRGSISCGVSSAIYLSILCLTGCSCLYSCLYRSKMRGQFSLEESPCCDCCVHCLCEQCALCQQYRELQHQGFDMSFGWHGNVERQRRIAARAAATPPPPSVQGMIR</sequence>
<dbReference type="NCBIfam" id="TIGR01571">
    <property type="entry name" value="A_thal_Cys_rich"/>
    <property type="match status" value="1"/>
</dbReference>
<feature type="region of interest" description="Disordered" evidence="1">
    <location>
        <begin position="1"/>
        <end position="30"/>
    </location>
</feature>
<dbReference type="RefSeq" id="XP_022945784.1">
    <property type="nucleotide sequence ID" value="XM_023090016.1"/>
</dbReference>
<evidence type="ECO:0000313" key="5">
    <source>
        <dbReference type="RefSeq" id="XP_022945785.1"/>
    </source>
</evidence>
<evidence type="ECO:0000313" key="3">
    <source>
        <dbReference type="RefSeq" id="XP_022945783.1"/>
    </source>
</evidence>
<name>A0A6J1G1Y5_CUCMO</name>
<dbReference type="KEGG" id="cmos:111449929"/>
<evidence type="ECO:0000256" key="1">
    <source>
        <dbReference type="SAM" id="MobiDB-lite"/>
    </source>
</evidence>
<evidence type="ECO:0000313" key="2">
    <source>
        <dbReference type="Proteomes" id="UP000504609"/>
    </source>
</evidence>
<proteinExistence type="predicted"/>
<gene>
    <name evidence="3 4 5" type="primary">LOC111449929</name>
</gene>
<dbReference type="PANTHER" id="PTHR15907">
    <property type="entry name" value="DUF614 FAMILY PROTEIN-RELATED"/>
    <property type="match status" value="1"/>
</dbReference>
<evidence type="ECO:0000313" key="4">
    <source>
        <dbReference type="RefSeq" id="XP_022945784.1"/>
    </source>
</evidence>
<dbReference type="Proteomes" id="UP000504609">
    <property type="component" value="Unplaced"/>
</dbReference>
<dbReference type="Pfam" id="PF04749">
    <property type="entry name" value="PLAC8"/>
    <property type="match status" value="1"/>
</dbReference>
<organism evidence="2 3">
    <name type="scientific">Cucurbita moschata</name>
    <name type="common">Winter crookneck squash</name>
    <name type="synonym">Cucurbita pepo var. moschata</name>
    <dbReference type="NCBI Taxonomy" id="3662"/>
    <lineage>
        <taxon>Eukaryota</taxon>
        <taxon>Viridiplantae</taxon>
        <taxon>Streptophyta</taxon>
        <taxon>Embryophyta</taxon>
        <taxon>Tracheophyta</taxon>
        <taxon>Spermatophyta</taxon>
        <taxon>Magnoliopsida</taxon>
        <taxon>eudicotyledons</taxon>
        <taxon>Gunneridae</taxon>
        <taxon>Pentapetalae</taxon>
        <taxon>rosids</taxon>
        <taxon>fabids</taxon>
        <taxon>Cucurbitales</taxon>
        <taxon>Cucurbitaceae</taxon>
        <taxon>Cucurbiteae</taxon>
        <taxon>Cucurbita</taxon>
    </lineage>
</organism>
<dbReference type="AlphaFoldDB" id="A0A6J1G1Y5"/>